<dbReference type="RefSeq" id="WP_015209073.1">
    <property type="nucleotide sequence ID" value="NC_019757.1"/>
</dbReference>
<evidence type="ECO:0008006" key="3">
    <source>
        <dbReference type="Google" id="ProtNLM"/>
    </source>
</evidence>
<organism evidence="1 2">
    <name type="scientific">Cylindrospermum stagnale PCC 7417</name>
    <dbReference type="NCBI Taxonomy" id="56107"/>
    <lineage>
        <taxon>Bacteria</taxon>
        <taxon>Bacillati</taxon>
        <taxon>Cyanobacteriota</taxon>
        <taxon>Cyanophyceae</taxon>
        <taxon>Nostocales</taxon>
        <taxon>Nostocaceae</taxon>
        <taxon>Cylindrospermum</taxon>
    </lineage>
</organism>
<reference evidence="1 2" key="1">
    <citation type="submission" date="2012-06" db="EMBL/GenBank/DDBJ databases">
        <title>Finished chromosome of genome of Cylindrospermum stagnale PCC 7417.</title>
        <authorList>
            <consortium name="US DOE Joint Genome Institute"/>
            <person name="Gugger M."/>
            <person name="Coursin T."/>
            <person name="Rippka R."/>
            <person name="Tandeau De Marsac N."/>
            <person name="Huntemann M."/>
            <person name="Wei C.-L."/>
            <person name="Han J."/>
            <person name="Detter J.C."/>
            <person name="Han C."/>
            <person name="Tapia R."/>
            <person name="Chen A."/>
            <person name="Kyrpides N."/>
            <person name="Mavromatis K."/>
            <person name="Markowitz V."/>
            <person name="Szeto E."/>
            <person name="Ivanova N."/>
            <person name="Pagani I."/>
            <person name="Pati A."/>
            <person name="Goodwin L."/>
            <person name="Nordberg H.P."/>
            <person name="Cantor M.N."/>
            <person name="Hua S.X."/>
            <person name="Woyke T."/>
            <person name="Kerfeld C.A."/>
        </authorList>
    </citation>
    <scope>NUCLEOTIDE SEQUENCE [LARGE SCALE GENOMIC DNA]</scope>
    <source>
        <strain evidence="1 2">PCC 7417</strain>
    </source>
</reference>
<keyword evidence="2" id="KW-1185">Reference proteome</keyword>
<dbReference type="eggNOG" id="COG2948">
    <property type="taxonomic scope" value="Bacteria"/>
</dbReference>
<sequence length="230" mass="24644">MHRLLRWKTGTLALMAMTITTSAITPFVILAPANAQYNINQPRSITIPANVTLPVTYEKEKVIVSPGETATLTLKIPNDIIDRNRTVLIPGGTEVVGRLEPVNLNSGYSSNANDPKNKGVRFVAQELVYASGRRQAINATSQTITRTEKITKGANTGTILTDAVIGASTASVIALLTGNKKIEILETVGGGVAGAVTSVLLRKKEVDVFVLRPERDLKITLNSSLVVSRN</sequence>
<dbReference type="HOGENOM" id="CLU_069770_0_0_3"/>
<evidence type="ECO:0000313" key="1">
    <source>
        <dbReference type="EMBL" id="AFZ25825.1"/>
    </source>
</evidence>
<gene>
    <name evidence="1" type="ORF">Cylst_3701</name>
</gene>
<name>K9WZM9_9NOST</name>
<dbReference type="OrthoDB" id="9767597at2"/>
<evidence type="ECO:0000313" key="2">
    <source>
        <dbReference type="Proteomes" id="UP000010475"/>
    </source>
</evidence>
<accession>K9WZM9</accession>
<dbReference type="EMBL" id="CP003642">
    <property type="protein sequence ID" value="AFZ25825.1"/>
    <property type="molecule type" value="Genomic_DNA"/>
</dbReference>
<dbReference type="Proteomes" id="UP000010475">
    <property type="component" value="Chromosome"/>
</dbReference>
<dbReference type="STRING" id="56107.Cylst_3701"/>
<dbReference type="KEGG" id="csg:Cylst_3701"/>
<dbReference type="PATRIC" id="fig|56107.3.peg.4068"/>
<protein>
    <recommendedName>
        <fullName evidence="3">Bacterial conjugation TrbI-like protein</fullName>
    </recommendedName>
</protein>
<dbReference type="AlphaFoldDB" id="K9WZM9"/>
<proteinExistence type="predicted"/>